<keyword evidence="6 7" id="KW-0739">Sodium transport</keyword>
<dbReference type="PANTHER" id="PTHR30341:SF0">
    <property type="entry name" value="NA(+)_H(+) ANTIPORTER NHAA"/>
    <property type="match status" value="1"/>
</dbReference>
<accession>A0ABT5NWJ3</accession>
<evidence type="ECO:0000256" key="4">
    <source>
        <dbReference type="ARBA" id="ARBA00022989"/>
    </source>
</evidence>
<keyword evidence="3 7" id="KW-0812">Transmembrane</keyword>
<comment type="subcellular location">
    <subcellularLocation>
        <location evidence="1">Cell inner membrane</location>
        <topology evidence="1">Multi-pass membrane protein</topology>
    </subcellularLocation>
    <subcellularLocation>
        <location evidence="7">Cell membrane</location>
        <topology evidence="7">Multi-pass membrane protein</topology>
    </subcellularLocation>
</comment>
<dbReference type="InterPro" id="IPR023171">
    <property type="entry name" value="Na/H_antiporter_dom_sf"/>
</dbReference>
<gene>
    <name evidence="7 8" type="primary">nhaA</name>
    <name evidence="8" type="ORF">M5G11_18595</name>
</gene>
<feature type="transmembrane region" description="Helical" evidence="7">
    <location>
        <begin position="215"/>
        <end position="242"/>
    </location>
</feature>
<dbReference type="NCBIfam" id="NF007111">
    <property type="entry name" value="PRK09560.1"/>
    <property type="match status" value="1"/>
</dbReference>
<dbReference type="InterPro" id="IPR004670">
    <property type="entry name" value="NhaA"/>
</dbReference>
<feature type="transmembrane region" description="Helical" evidence="7">
    <location>
        <begin position="296"/>
        <end position="319"/>
    </location>
</feature>
<comment type="caution">
    <text evidence="8">The sequence shown here is derived from an EMBL/GenBank/DDBJ whole genome shotgun (WGS) entry which is preliminary data.</text>
</comment>
<protein>
    <recommendedName>
        <fullName evidence="7">Na(+)/H(+) antiporter NhaA</fullName>
    </recommendedName>
    <alternativeName>
        <fullName evidence="7">Sodium/proton antiporter NhaA</fullName>
    </alternativeName>
</protein>
<feature type="transmembrane region" description="Helical" evidence="7">
    <location>
        <begin position="12"/>
        <end position="31"/>
    </location>
</feature>
<dbReference type="Pfam" id="PF06965">
    <property type="entry name" value="Na_H_antiport_1"/>
    <property type="match status" value="1"/>
</dbReference>
<keyword evidence="7" id="KW-0813">Transport</keyword>
<evidence type="ECO:0000256" key="7">
    <source>
        <dbReference type="HAMAP-Rule" id="MF_01844"/>
    </source>
</evidence>
<evidence type="ECO:0000256" key="2">
    <source>
        <dbReference type="ARBA" id="ARBA00022475"/>
    </source>
</evidence>
<feature type="transmembrane region" description="Helical" evidence="7">
    <location>
        <begin position="331"/>
        <end position="354"/>
    </location>
</feature>
<keyword evidence="9" id="KW-1185">Reference proteome</keyword>
<feature type="transmembrane region" description="Helical" evidence="7">
    <location>
        <begin position="183"/>
        <end position="203"/>
    </location>
</feature>
<name>A0ABT5NWJ3_9PSED</name>
<evidence type="ECO:0000256" key="3">
    <source>
        <dbReference type="ARBA" id="ARBA00022692"/>
    </source>
</evidence>
<feature type="transmembrane region" description="Helical" evidence="7">
    <location>
        <begin position="262"/>
        <end position="284"/>
    </location>
</feature>
<keyword evidence="7" id="KW-0915">Sodium</keyword>
<feature type="transmembrane region" description="Helical" evidence="7">
    <location>
        <begin position="96"/>
        <end position="117"/>
    </location>
</feature>
<keyword evidence="7" id="KW-0406">Ion transport</keyword>
<evidence type="ECO:0000313" key="8">
    <source>
        <dbReference type="EMBL" id="MDD0992543.1"/>
    </source>
</evidence>
<feature type="transmembrane region" description="Helical" evidence="7">
    <location>
        <begin position="156"/>
        <end position="177"/>
    </location>
</feature>
<evidence type="ECO:0000256" key="1">
    <source>
        <dbReference type="ARBA" id="ARBA00004429"/>
    </source>
</evidence>
<evidence type="ECO:0000313" key="9">
    <source>
        <dbReference type="Proteomes" id="UP001148203"/>
    </source>
</evidence>
<comment type="catalytic activity">
    <reaction evidence="7">
        <text>Na(+)(in) + 2 H(+)(out) = Na(+)(out) + 2 H(+)(in)</text>
        <dbReference type="Rhea" id="RHEA:29251"/>
        <dbReference type="ChEBI" id="CHEBI:15378"/>
        <dbReference type="ChEBI" id="CHEBI:29101"/>
    </reaction>
</comment>
<dbReference type="PANTHER" id="PTHR30341">
    <property type="entry name" value="SODIUM ION/PROTON ANTIPORTER NHAA-RELATED"/>
    <property type="match status" value="1"/>
</dbReference>
<evidence type="ECO:0000256" key="6">
    <source>
        <dbReference type="ARBA" id="ARBA00023201"/>
    </source>
</evidence>
<evidence type="ECO:0000256" key="5">
    <source>
        <dbReference type="ARBA" id="ARBA00023136"/>
    </source>
</evidence>
<dbReference type="RefSeq" id="WP_273909801.1">
    <property type="nucleotide sequence ID" value="NZ_JAMDGX010000019.1"/>
</dbReference>
<comment type="function">
    <text evidence="7">Na(+)/H(+) antiporter that extrudes sodium in exchange for external protons.</text>
</comment>
<reference evidence="8 9" key="1">
    <citation type="submission" date="2022-05" db="EMBL/GenBank/DDBJ databases">
        <title>Novel Pseudomonas spp. Isolated from a Rainbow Trout Aquaculture Facility.</title>
        <authorList>
            <person name="Testerman T."/>
            <person name="Graf J."/>
        </authorList>
    </citation>
    <scope>NUCLEOTIDE SEQUENCE [LARGE SCALE GENOMIC DNA]</scope>
    <source>
        <strain evidence="8 9">ID681</strain>
    </source>
</reference>
<dbReference type="EMBL" id="JAMDGY010000058">
    <property type="protein sequence ID" value="MDD0992543.1"/>
    <property type="molecule type" value="Genomic_DNA"/>
</dbReference>
<keyword evidence="7" id="KW-0050">Antiport</keyword>
<dbReference type="Proteomes" id="UP001148203">
    <property type="component" value="Unassembled WGS sequence"/>
</dbReference>
<dbReference type="Gene3D" id="1.20.1530.10">
    <property type="entry name" value="Na+/H+ antiporter like domain"/>
    <property type="match status" value="1"/>
</dbReference>
<keyword evidence="2 7" id="KW-1003">Cell membrane</keyword>
<organism evidence="8 9">
    <name type="scientific">Pseudomonas fontis</name>
    <dbReference type="NCBI Taxonomy" id="2942633"/>
    <lineage>
        <taxon>Bacteria</taxon>
        <taxon>Pseudomonadati</taxon>
        <taxon>Pseudomonadota</taxon>
        <taxon>Gammaproteobacteria</taxon>
        <taxon>Pseudomonadales</taxon>
        <taxon>Pseudomonadaceae</taxon>
        <taxon>Pseudomonas</taxon>
    </lineage>
</organism>
<keyword evidence="4 7" id="KW-1133">Transmembrane helix</keyword>
<feature type="transmembrane region" description="Helical" evidence="7">
    <location>
        <begin position="366"/>
        <end position="386"/>
    </location>
</feature>
<comment type="similarity">
    <text evidence="7">Belongs to the NhaA Na(+)/H(+) (TC 2.A.33) antiporter family.</text>
</comment>
<proteinExistence type="inferred from homology"/>
<dbReference type="HAMAP" id="MF_01844">
    <property type="entry name" value="NhaA"/>
    <property type="match status" value="1"/>
</dbReference>
<dbReference type="NCBIfam" id="NF007112">
    <property type="entry name" value="PRK09561.1"/>
    <property type="match status" value="1"/>
</dbReference>
<keyword evidence="5 7" id="KW-0472">Membrane</keyword>
<dbReference type="NCBIfam" id="TIGR00773">
    <property type="entry name" value="NhaA"/>
    <property type="match status" value="1"/>
</dbReference>
<feature type="transmembrane region" description="Helical" evidence="7">
    <location>
        <begin position="123"/>
        <end position="144"/>
    </location>
</feature>
<feature type="transmembrane region" description="Helical" evidence="7">
    <location>
        <begin position="61"/>
        <end position="81"/>
    </location>
</feature>
<sequence length="393" mass="41032">MPLRSTFTRFFQLEAASGLLLIAAAALALIINNSPLSYLYNGLLQVPVVTQIGALEIAKPLLLWINDGLMALFFLLIGLEVKREIIDGHLSKPSQIVLPGAAAIGGMVVPALIYWFLNKDNPAAIAGWAIPMATDIAFALGVLALLGKRVPVSLKLFLMTLAIIDDLGAIIVIALFYSGTLSSLSLMLAAACLIALVLMNRLGVIKLGPYMIIGLILWVCVLKSGVHATLAGVTLALCIPMRTKNAEPSPLMTLEHALHPWVAYGILPLFAFANAGVSLSGVTLESFTHHVPMGIAAGLLLGKTVGVFGLTWLAVKIGIASLPAGANWGQVLGVAILCGIGFTMSLFVGSLAFVPGASEFAGMDRMGILTGSILAAVIGYAVTALASRKQATA</sequence>